<evidence type="ECO:0000313" key="1">
    <source>
        <dbReference type="EMBL" id="EQC29880.1"/>
    </source>
</evidence>
<dbReference type="Gene3D" id="1.20.1170.10">
    <property type="match status" value="2"/>
</dbReference>
<name>T0Q8T4_SAPDV</name>
<dbReference type="VEuPathDB" id="FungiDB:SDRG_12424"/>
<dbReference type="Proteomes" id="UP000030762">
    <property type="component" value="Unassembled WGS sequence"/>
</dbReference>
<dbReference type="GeneID" id="19953151"/>
<proteinExistence type="predicted"/>
<protein>
    <recommendedName>
        <fullName evidence="3">Dynein heavy chain tail domain-containing protein</fullName>
    </recommendedName>
</protein>
<dbReference type="RefSeq" id="XP_008616719.1">
    <property type="nucleotide sequence ID" value="XM_008618497.1"/>
</dbReference>
<dbReference type="OMA" id="FRSAWHR"/>
<dbReference type="OrthoDB" id="10484442at2759"/>
<keyword evidence="2" id="KW-1185">Reference proteome</keyword>
<organism evidence="1 2">
    <name type="scientific">Saprolegnia diclina (strain VS20)</name>
    <dbReference type="NCBI Taxonomy" id="1156394"/>
    <lineage>
        <taxon>Eukaryota</taxon>
        <taxon>Sar</taxon>
        <taxon>Stramenopiles</taxon>
        <taxon>Oomycota</taxon>
        <taxon>Saprolegniomycetes</taxon>
        <taxon>Saprolegniales</taxon>
        <taxon>Saprolegniaceae</taxon>
        <taxon>Saprolegnia</taxon>
    </lineage>
</organism>
<accession>T0Q8T4</accession>
<reference evidence="1 2" key="1">
    <citation type="submission" date="2012-04" db="EMBL/GenBank/DDBJ databases">
        <title>The Genome Sequence of Saprolegnia declina VS20.</title>
        <authorList>
            <consortium name="The Broad Institute Genome Sequencing Platform"/>
            <person name="Russ C."/>
            <person name="Nusbaum C."/>
            <person name="Tyler B."/>
            <person name="van West P."/>
            <person name="Dieguez-Uribeondo J."/>
            <person name="de Bruijn I."/>
            <person name="Tripathy S."/>
            <person name="Jiang R."/>
            <person name="Young S.K."/>
            <person name="Zeng Q."/>
            <person name="Gargeya S."/>
            <person name="Fitzgerald M."/>
            <person name="Haas B."/>
            <person name="Abouelleil A."/>
            <person name="Alvarado L."/>
            <person name="Arachchi H.M."/>
            <person name="Berlin A."/>
            <person name="Chapman S.B."/>
            <person name="Goldberg J."/>
            <person name="Griggs A."/>
            <person name="Gujja S."/>
            <person name="Hansen M."/>
            <person name="Howarth C."/>
            <person name="Imamovic A."/>
            <person name="Larimer J."/>
            <person name="McCowen C."/>
            <person name="Montmayeur A."/>
            <person name="Murphy C."/>
            <person name="Neiman D."/>
            <person name="Pearson M."/>
            <person name="Priest M."/>
            <person name="Roberts A."/>
            <person name="Saif S."/>
            <person name="Shea T."/>
            <person name="Sisk P."/>
            <person name="Sykes S."/>
            <person name="Wortman J."/>
            <person name="Nusbaum C."/>
            <person name="Birren B."/>
        </authorList>
    </citation>
    <scope>NUCLEOTIDE SEQUENCE [LARGE SCALE GENOMIC DNA]</scope>
    <source>
        <strain evidence="1 2">VS20</strain>
    </source>
</reference>
<evidence type="ECO:0000313" key="2">
    <source>
        <dbReference type="Proteomes" id="UP000030762"/>
    </source>
</evidence>
<evidence type="ECO:0008006" key="3">
    <source>
        <dbReference type="Google" id="ProtNLM"/>
    </source>
</evidence>
<dbReference type="InParanoid" id="T0Q8T4"/>
<dbReference type="AlphaFoldDB" id="T0Q8T4"/>
<dbReference type="EMBL" id="JH767180">
    <property type="protein sequence ID" value="EQC29880.1"/>
    <property type="molecule type" value="Genomic_DNA"/>
</dbReference>
<sequence>MRLLIQARRTYNDAVRSVLELCSRLVPLLEPNLTTVATKDHDQVLAELLIKGKSLLPEEIEAIRNTKNALTTATGLLPELKLALANLGRPVHATSKSSNWVALVFENMTNNLEADTAVWEATTLCCAGAADSIKSATAAVTDEMSVLCTLAEAFKTAHFRSAWHRNVGSETDYASWMDDAVEKLHAHCKAYLSRHNAH</sequence>
<gene>
    <name evidence="1" type="ORF">SDRG_12424</name>
</gene>